<dbReference type="InterPro" id="IPR029058">
    <property type="entry name" value="AB_hydrolase_fold"/>
</dbReference>
<dbReference type="SUPFAM" id="SSF53474">
    <property type="entry name" value="alpha/beta-Hydrolases"/>
    <property type="match status" value="1"/>
</dbReference>
<dbReference type="Pfam" id="PF07519">
    <property type="entry name" value="Tannase"/>
    <property type="match status" value="1"/>
</dbReference>
<evidence type="ECO:0000256" key="3">
    <source>
        <dbReference type="ARBA" id="ARBA00022723"/>
    </source>
</evidence>
<dbReference type="OrthoDB" id="3039123at2759"/>
<keyword evidence="5 8" id="KW-0378">Hydrolase</keyword>
<dbReference type="AlphaFoldDB" id="A0A8K0WKB1"/>
<dbReference type="Proteomes" id="UP000813444">
    <property type="component" value="Unassembled WGS sequence"/>
</dbReference>
<dbReference type="Gene3D" id="3.40.50.1820">
    <property type="entry name" value="alpha/beta hydrolase"/>
    <property type="match status" value="1"/>
</dbReference>
<evidence type="ECO:0000256" key="6">
    <source>
        <dbReference type="ARBA" id="ARBA00022837"/>
    </source>
</evidence>
<keyword evidence="6" id="KW-0106">Calcium</keyword>
<keyword evidence="2" id="KW-0719">Serine esterase</keyword>
<dbReference type="EC" id="3.1.1.-" evidence="8"/>
<keyword evidence="3" id="KW-0479">Metal-binding</keyword>
<dbReference type="InterPro" id="IPR011118">
    <property type="entry name" value="Tannase/feruloyl_esterase"/>
</dbReference>
<evidence type="ECO:0000256" key="7">
    <source>
        <dbReference type="ARBA" id="ARBA00023157"/>
    </source>
</evidence>
<dbReference type="PANTHER" id="PTHR33938">
    <property type="entry name" value="FERULOYL ESTERASE B-RELATED"/>
    <property type="match status" value="1"/>
</dbReference>
<proteinExistence type="inferred from homology"/>
<evidence type="ECO:0000256" key="4">
    <source>
        <dbReference type="ARBA" id="ARBA00022729"/>
    </source>
</evidence>
<keyword evidence="4" id="KW-0732">Signal</keyword>
<evidence type="ECO:0000313" key="9">
    <source>
        <dbReference type="EMBL" id="KAH7303832.1"/>
    </source>
</evidence>
<name>A0A8K0WKB1_9HYPO</name>
<evidence type="ECO:0000256" key="1">
    <source>
        <dbReference type="ARBA" id="ARBA00006249"/>
    </source>
</evidence>
<dbReference type="GO" id="GO:0046872">
    <property type="term" value="F:metal ion binding"/>
    <property type="evidence" value="ECO:0007669"/>
    <property type="project" value="UniProtKB-KW"/>
</dbReference>
<dbReference type="PANTHER" id="PTHR33938:SF13">
    <property type="entry name" value="CARBOXYLIC ESTER HYDROLASE"/>
    <property type="match status" value="1"/>
</dbReference>
<evidence type="ECO:0000256" key="5">
    <source>
        <dbReference type="ARBA" id="ARBA00022801"/>
    </source>
</evidence>
<reference evidence="9" key="1">
    <citation type="journal article" date="2021" name="Nat. Commun.">
        <title>Genetic determinants of endophytism in the Arabidopsis root mycobiome.</title>
        <authorList>
            <person name="Mesny F."/>
            <person name="Miyauchi S."/>
            <person name="Thiergart T."/>
            <person name="Pickel B."/>
            <person name="Atanasova L."/>
            <person name="Karlsson M."/>
            <person name="Huettel B."/>
            <person name="Barry K.W."/>
            <person name="Haridas S."/>
            <person name="Chen C."/>
            <person name="Bauer D."/>
            <person name="Andreopoulos W."/>
            <person name="Pangilinan J."/>
            <person name="LaButti K."/>
            <person name="Riley R."/>
            <person name="Lipzen A."/>
            <person name="Clum A."/>
            <person name="Drula E."/>
            <person name="Henrissat B."/>
            <person name="Kohler A."/>
            <person name="Grigoriev I.V."/>
            <person name="Martin F.M."/>
            <person name="Hacquard S."/>
        </authorList>
    </citation>
    <scope>NUCLEOTIDE SEQUENCE</scope>
    <source>
        <strain evidence="9">MPI-CAGE-CH-0235</strain>
    </source>
</reference>
<protein>
    <recommendedName>
        <fullName evidence="8">Carboxylic ester hydrolase</fullName>
        <ecNumber evidence="8">3.1.1.-</ecNumber>
    </recommendedName>
</protein>
<comment type="similarity">
    <text evidence="1 8">Belongs to the tannase family.</text>
</comment>
<keyword evidence="10" id="KW-1185">Reference proteome</keyword>
<dbReference type="EMBL" id="JAGPNK010000028">
    <property type="protein sequence ID" value="KAH7303832.1"/>
    <property type="molecule type" value="Genomic_DNA"/>
</dbReference>
<sequence length="519" mass="56576">MAVSLGPDQCSSGTFTAPALFGAEILGLKASTVQNFTRYVSDQEFAHNPEVFVQDAAFCNVTVTYTHPGQNDVIIVETWLPFEWNGRLQAVGGGGWTTGRTELTQSMMAGALSTGYATSTTDGGFGHSQTPIPWALLSPGNVNLYALQNMGSVTLRDQAMIAKALIRSFYGQPPEFSYFNGCSHGGRQGYQLAQRYPDAYDGIAASAPAIYWSQFLHAMLWPQVVMKSLGQYPRGCELDYIQSAVISLCDDKDGVSDGIIMDPDACEFEPSSLIGTSFYCREIESDMAISEAAATVAAGFQRGARGPNDEFLWHGPNWGSNSTTTIFGTPGLAATLCENSTCSGLPFPFGLWWAGLFIDKDPNFDFASLTAKRFAEQFHLGFQEYTSIIGTTDPDLTLFQRAGGKMVTYHGLNDELTPSKGTRDYYEAVTKITPDVHSFYRFFEVPGLGHCYGGNGGQPTRLFEALRAWVEEGIAPQNVVIDVPGNGSREERVICPYPQKVRASQSRRPGSVKFYCSSD</sequence>
<accession>A0A8K0WKB1</accession>
<evidence type="ECO:0000313" key="10">
    <source>
        <dbReference type="Proteomes" id="UP000813444"/>
    </source>
</evidence>
<evidence type="ECO:0000256" key="8">
    <source>
        <dbReference type="RuleBase" id="RU361238"/>
    </source>
</evidence>
<evidence type="ECO:0000256" key="2">
    <source>
        <dbReference type="ARBA" id="ARBA00022487"/>
    </source>
</evidence>
<comment type="caution">
    <text evidence="9">The sequence shown here is derived from an EMBL/GenBank/DDBJ whole genome shotgun (WGS) entry which is preliminary data.</text>
</comment>
<organism evidence="9 10">
    <name type="scientific">Stachybotrys elegans</name>
    <dbReference type="NCBI Taxonomy" id="80388"/>
    <lineage>
        <taxon>Eukaryota</taxon>
        <taxon>Fungi</taxon>
        <taxon>Dikarya</taxon>
        <taxon>Ascomycota</taxon>
        <taxon>Pezizomycotina</taxon>
        <taxon>Sordariomycetes</taxon>
        <taxon>Hypocreomycetidae</taxon>
        <taxon>Hypocreales</taxon>
        <taxon>Stachybotryaceae</taxon>
        <taxon>Stachybotrys</taxon>
    </lineage>
</organism>
<keyword evidence="7" id="KW-1015">Disulfide bond</keyword>
<dbReference type="GO" id="GO:0030600">
    <property type="term" value="F:feruloyl esterase activity"/>
    <property type="evidence" value="ECO:0007669"/>
    <property type="project" value="UniProtKB-ARBA"/>
</dbReference>
<gene>
    <name evidence="9" type="ORF">B0I35DRAFT_446081</name>
</gene>